<accession>A0A1X1ZL84</accession>
<dbReference type="STRING" id="1782.AWC18_00375"/>
<name>A0A1X1ZL84_MYCNO</name>
<dbReference type="InterPro" id="IPR018891">
    <property type="entry name" value="AIPR_C"/>
</dbReference>
<feature type="domain" description="Abortive phage infection protein C-terminal" evidence="1">
    <location>
        <begin position="258"/>
        <end position="480"/>
    </location>
</feature>
<evidence type="ECO:0000313" key="3">
    <source>
        <dbReference type="Proteomes" id="UP000193108"/>
    </source>
</evidence>
<keyword evidence="3" id="KW-1185">Reference proteome</keyword>
<dbReference type="AlphaFoldDB" id="A0A1X1ZL84"/>
<sequence length="609" mass="66428">MATGCTDTTGRDFMTQQQDAGAADFPGYAAFLSRDDLAAYGDNALLLFVAQLKLGFDDVDTFASNSLTDGSNDKKCDLVAVVGDTQRVILAQGYMSTKDEVGEAPANKASDLNTGASWLLAGELDKLPDGLRSAAQEVRDAISDGEVRELQLWYVHNCHESKNVAVELAQAQKTADGILKRDFPDVDVDVSAIEIGREGLEEEYARIQAPILVSDQFTFKVPGGFEIFGEDWSAFSTAVDVADLRSLWTEHKTRLMSPNIRDYLGVVRSNGNINFGIKETAKSQPTNFAIFNNGITVLVNEYEFKDDGASMELRIKGVGIVNGGQTTGALGSLDETEASSTTGAVVMARFVKCTNTSVLGDIVKYNNTQNKVEATDFRSKDDVQERLRREFDAIPNADYRGGRRGGATDAIQRMKTLVPDSPVAQSLAAFHGEPNLAYNETRSIWDNDAVYSRIFRDTVTARHIVYTYSLLKAVEREKQNILGIREESRTDAQKRHAAFFSSRGSNYLLVAAIGSCIETVLEVAVANRYSLRFKENLSPIDAVETWQPVVALATAFSGHLLPATDRGLKAQERVKNAIEAFSSMLEAIRSANPVPFDGLAEATEAAPTV</sequence>
<dbReference type="Proteomes" id="UP000193108">
    <property type="component" value="Unassembled WGS sequence"/>
</dbReference>
<gene>
    <name evidence="2" type="ORF">AWC18_00375</name>
</gene>
<organism evidence="2 3">
    <name type="scientific">Mycolicibacter nonchromogenicus</name>
    <name type="common">Mycobacterium nonchromogenicum</name>
    <dbReference type="NCBI Taxonomy" id="1782"/>
    <lineage>
        <taxon>Bacteria</taxon>
        <taxon>Bacillati</taxon>
        <taxon>Actinomycetota</taxon>
        <taxon>Actinomycetes</taxon>
        <taxon>Mycobacteriales</taxon>
        <taxon>Mycobacteriaceae</taxon>
        <taxon>Mycolicibacter</taxon>
    </lineage>
</organism>
<protein>
    <recommendedName>
        <fullName evidence="1">Abortive phage infection protein C-terminal domain-containing protein</fullName>
    </recommendedName>
</protein>
<evidence type="ECO:0000259" key="1">
    <source>
        <dbReference type="Pfam" id="PF10592"/>
    </source>
</evidence>
<proteinExistence type="predicted"/>
<comment type="caution">
    <text evidence="2">The sequence shown here is derived from an EMBL/GenBank/DDBJ whole genome shotgun (WGS) entry which is preliminary data.</text>
</comment>
<reference evidence="2 3" key="1">
    <citation type="submission" date="2016-01" db="EMBL/GenBank/DDBJ databases">
        <title>The new phylogeny of the genus Mycobacterium.</title>
        <authorList>
            <person name="Tarcisio F."/>
            <person name="Conor M."/>
            <person name="Antonella G."/>
            <person name="Elisabetta G."/>
            <person name="Giulia F.S."/>
            <person name="Sara T."/>
            <person name="Anna F."/>
            <person name="Clotilde B."/>
            <person name="Roberto B."/>
            <person name="Veronica D.S."/>
            <person name="Fabio R."/>
            <person name="Monica P."/>
            <person name="Olivier J."/>
            <person name="Enrico T."/>
            <person name="Nicola S."/>
        </authorList>
    </citation>
    <scope>NUCLEOTIDE SEQUENCE [LARGE SCALE GENOMIC DNA]</scope>
    <source>
        <strain evidence="2 3">DSM 44164</strain>
    </source>
</reference>
<evidence type="ECO:0000313" key="2">
    <source>
        <dbReference type="EMBL" id="ORW24120.1"/>
    </source>
</evidence>
<dbReference type="EMBL" id="LQPI01000023">
    <property type="protein sequence ID" value="ORW24120.1"/>
    <property type="molecule type" value="Genomic_DNA"/>
</dbReference>
<dbReference type="Pfam" id="PF10592">
    <property type="entry name" value="AIPR"/>
    <property type="match status" value="1"/>
</dbReference>